<comment type="subcellular location">
    <subcellularLocation>
        <location evidence="1">Nucleus</location>
    </subcellularLocation>
</comment>
<dbReference type="Gene3D" id="1.10.1240.40">
    <property type="entry name" value="ENT domain"/>
    <property type="match status" value="1"/>
</dbReference>
<dbReference type="PANTHER" id="PTHR33432">
    <property type="entry name" value="PROTEIN EMSY-LIKE 4"/>
    <property type="match status" value="1"/>
</dbReference>
<dbReference type="SUPFAM" id="SSF158639">
    <property type="entry name" value="ENT-like"/>
    <property type="match status" value="1"/>
</dbReference>
<reference evidence="4" key="1">
    <citation type="submission" date="2014-09" db="EMBL/GenBank/DDBJ databases">
        <authorList>
            <person name="Magalhaes I.L.F."/>
            <person name="Oliveira U."/>
            <person name="Santos F.R."/>
            <person name="Vidigal T.H.D.A."/>
            <person name="Brescovit A.D."/>
            <person name="Santos A.J."/>
        </authorList>
    </citation>
    <scope>NUCLEOTIDE SEQUENCE</scope>
    <source>
        <tissue evidence="4">Shoot tissue taken approximately 20 cm above the soil surface</tissue>
    </source>
</reference>
<dbReference type="AlphaFoldDB" id="A0A0A9FRN7"/>
<reference evidence="4" key="2">
    <citation type="journal article" date="2015" name="Data Brief">
        <title>Shoot transcriptome of the giant reed, Arundo donax.</title>
        <authorList>
            <person name="Barrero R.A."/>
            <person name="Guerrero F.D."/>
            <person name="Moolhuijzen P."/>
            <person name="Goolsby J.A."/>
            <person name="Tidwell J."/>
            <person name="Bellgard S.E."/>
            <person name="Bellgard M.I."/>
        </authorList>
    </citation>
    <scope>NUCLEOTIDE SEQUENCE</scope>
    <source>
        <tissue evidence="4">Shoot tissue taken approximately 20 cm above the soil surface</tissue>
    </source>
</reference>
<sequence length="362" mass="41975">MMKLQSRRLQFYRDDYPHSADQVKLTDKKMQKEAVRPYRPVDLRKSRWVLGDITEVLDHDSWRLGKIAEVLKNDYFVIRLMGCIQLREFHISCLRVPHAYHFKQSTETDRVSELIKPSQLADCSTYRSKFMMEQDRQAYEGKGHNTKRKAANLCPTSARIVKRKQEASMMPTNDLVRRTSKKRKVAAYKVHQPTKKVLPLKVSARNDINGDQLYRPFSDRHNDLAKNMFTKTKSDREVLHLSQIPLHVREENECSVASCSANCLEYSINDDQRSVGLGSCFPDDAMSACPTRSWQENNDVHGFDLDMNVHDLELQAYQSTVRAFYASGPLTWEQESLLTNLRMSLNISNEENLLQLRLLLSS</sequence>
<dbReference type="GO" id="GO:0050832">
    <property type="term" value="P:defense response to fungus"/>
    <property type="evidence" value="ECO:0007669"/>
    <property type="project" value="InterPro"/>
</dbReference>
<dbReference type="InterPro" id="IPR005491">
    <property type="entry name" value="ENT_dom"/>
</dbReference>
<dbReference type="InterPro" id="IPR033485">
    <property type="entry name" value="EMSY-LIKE_plant"/>
</dbReference>
<name>A0A0A9FRN7_ARUDO</name>
<dbReference type="EMBL" id="GBRH01184915">
    <property type="protein sequence ID" value="JAE12981.1"/>
    <property type="molecule type" value="Transcribed_RNA"/>
</dbReference>
<protein>
    <recommendedName>
        <fullName evidence="3">ENT domain-containing protein</fullName>
    </recommendedName>
</protein>
<evidence type="ECO:0000256" key="2">
    <source>
        <dbReference type="ARBA" id="ARBA00023242"/>
    </source>
</evidence>
<accession>A0A0A9FRN7</accession>
<evidence type="ECO:0000256" key="1">
    <source>
        <dbReference type="ARBA" id="ARBA00004123"/>
    </source>
</evidence>
<dbReference type="PROSITE" id="PS51138">
    <property type="entry name" value="ENT"/>
    <property type="match status" value="1"/>
</dbReference>
<dbReference type="Pfam" id="PF03735">
    <property type="entry name" value="ENT"/>
    <property type="match status" value="1"/>
</dbReference>
<feature type="domain" description="ENT" evidence="3">
    <location>
        <begin position="305"/>
        <end position="362"/>
    </location>
</feature>
<evidence type="ECO:0000313" key="4">
    <source>
        <dbReference type="EMBL" id="JAE12981.1"/>
    </source>
</evidence>
<dbReference type="SMART" id="SM01191">
    <property type="entry name" value="ENT"/>
    <property type="match status" value="1"/>
</dbReference>
<keyword evidence="2" id="KW-0539">Nucleus</keyword>
<dbReference type="GO" id="GO:0005634">
    <property type="term" value="C:nucleus"/>
    <property type="evidence" value="ECO:0007669"/>
    <property type="project" value="UniProtKB-SubCell"/>
</dbReference>
<dbReference type="PANTHER" id="PTHR33432:SF30">
    <property type="entry name" value="OS07G0179500 PROTEIN"/>
    <property type="match status" value="1"/>
</dbReference>
<proteinExistence type="predicted"/>
<evidence type="ECO:0000259" key="3">
    <source>
        <dbReference type="PROSITE" id="PS51138"/>
    </source>
</evidence>
<dbReference type="InterPro" id="IPR036142">
    <property type="entry name" value="ENT_dom-like_sf"/>
</dbReference>
<organism evidence="4">
    <name type="scientific">Arundo donax</name>
    <name type="common">Giant reed</name>
    <name type="synonym">Donax arundinaceus</name>
    <dbReference type="NCBI Taxonomy" id="35708"/>
    <lineage>
        <taxon>Eukaryota</taxon>
        <taxon>Viridiplantae</taxon>
        <taxon>Streptophyta</taxon>
        <taxon>Embryophyta</taxon>
        <taxon>Tracheophyta</taxon>
        <taxon>Spermatophyta</taxon>
        <taxon>Magnoliopsida</taxon>
        <taxon>Liliopsida</taxon>
        <taxon>Poales</taxon>
        <taxon>Poaceae</taxon>
        <taxon>PACMAD clade</taxon>
        <taxon>Arundinoideae</taxon>
        <taxon>Arundineae</taxon>
        <taxon>Arundo</taxon>
    </lineage>
</organism>